<name>A0A0F9AL82_9ZZZZ</name>
<comment type="caution">
    <text evidence="2">The sequence shown here is derived from an EMBL/GenBank/DDBJ whole genome shotgun (WGS) entry which is preliminary data.</text>
</comment>
<proteinExistence type="predicted"/>
<accession>A0A0F9AL82</accession>
<reference evidence="2" key="1">
    <citation type="journal article" date="2015" name="Nature">
        <title>Complex archaea that bridge the gap between prokaryotes and eukaryotes.</title>
        <authorList>
            <person name="Spang A."/>
            <person name="Saw J.H."/>
            <person name="Jorgensen S.L."/>
            <person name="Zaremba-Niedzwiedzka K."/>
            <person name="Martijn J."/>
            <person name="Lind A.E."/>
            <person name="van Eijk R."/>
            <person name="Schleper C."/>
            <person name="Guy L."/>
            <person name="Ettema T.J."/>
        </authorList>
    </citation>
    <scope>NUCLEOTIDE SEQUENCE</scope>
</reference>
<organism evidence="2">
    <name type="scientific">marine sediment metagenome</name>
    <dbReference type="NCBI Taxonomy" id="412755"/>
    <lineage>
        <taxon>unclassified sequences</taxon>
        <taxon>metagenomes</taxon>
        <taxon>ecological metagenomes</taxon>
    </lineage>
</organism>
<dbReference type="EMBL" id="LAZR01045362">
    <property type="protein sequence ID" value="KKK99045.1"/>
    <property type="molecule type" value="Genomic_DNA"/>
</dbReference>
<sequence length="161" mass="17492">MAKDRYAPKPLTDIMAGLNNRLSAYAGKSQALDTQQTLLKDFLGPKLGDKCRVSNYRDGTLMIEAVSAPIALRLNYLKMDMLSHFRAAGMAELGQIKITANPQATQRLSTANKSGSPAVTNSRKMSEQTADYLNAIASSAPPSLKEKLERLALHGKNKSEP</sequence>
<evidence type="ECO:0008006" key="3">
    <source>
        <dbReference type="Google" id="ProtNLM"/>
    </source>
</evidence>
<evidence type="ECO:0000313" key="2">
    <source>
        <dbReference type="EMBL" id="KKK99045.1"/>
    </source>
</evidence>
<dbReference type="Pfam" id="PF05258">
    <property type="entry name" value="DciA"/>
    <property type="match status" value="1"/>
</dbReference>
<protein>
    <recommendedName>
        <fullName evidence="3">RNA-binding protein</fullName>
    </recommendedName>
</protein>
<dbReference type="AlphaFoldDB" id="A0A0F9AL82"/>
<dbReference type="InterPro" id="IPR007922">
    <property type="entry name" value="DciA-like"/>
</dbReference>
<feature type="region of interest" description="Disordered" evidence="1">
    <location>
        <begin position="103"/>
        <end position="125"/>
    </location>
</feature>
<gene>
    <name evidence="2" type="ORF">LCGC14_2636680</name>
</gene>
<evidence type="ECO:0000256" key="1">
    <source>
        <dbReference type="SAM" id="MobiDB-lite"/>
    </source>
</evidence>